<evidence type="ECO:0000313" key="2">
    <source>
        <dbReference type="Proteomes" id="UP000694400"/>
    </source>
</evidence>
<protein>
    <submittedName>
        <fullName evidence="1">Uncharacterized protein</fullName>
    </submittedName>
</protein>
<dbReference type="GO" id="GO:0060271">
    <property type="term" value="P:cilium assembly"/>
    <property type="evidence" value="ECO:0007669"/>
    <property type="project" value="TreeGrafter"/>
</dbReference>
<dbReference type="PANTHER" id="PTHR33487">
    <property type="entry name" value="CILIA- AND FLAGELLA-ASSOCIATED PROTEIN 54"/>
    <property type="match status" value="1"/>
</dbReference>
<dbReference type="AlphaFoldDB" id="A0A8B9ZJ79"/>
<dbReference type="Pfam" id="PF14858">
    <property type="entry name" value="CFAP54_N"/>
    <property type="match status" value="1"/>
</dbReference>
<evidence type="ECO:0000313" key="1">
    <source>
        <dbReference type="Ensembl" id="ENSAPLP00020021569.1"/>
    </source>
</evidence>
<name>A0A8B9ZJ79_ANAPL</name>
<organism evidence="1 2">
    <name type="scientific">Anas platyrhynchos</name>
    <name type="common">Mallard</name>
    <name type="synonym">Anas boschas</name>
    <dbReference type="NCBI Taxonomy" id="8839"/>
    <lineage>
        <taxon>Eukaryota</taxon>
        <taxon>Metazoa</taxon>
        <taxon>Chordata</taxon>
        <taxon>Craniata</taxon>
        <taxon>Vertebrata</taxon>
        <taxon>Euteleostomi</taxon>
        <taxon>Archelosauria</taxon>
        <taxon>Archosauria</taxon>
        <taxon>Dinosauria</taxon>
        <taxon>Saurischia</taxon>
        <taxon>Theropoda</taxon>
        <taxon>Coelurosauria</taxon>
        <taxon>Aves</taxon>
        <taxon>Neognathae</taxon>
        <taxon>Galloanserae</taxon>
        <taxon>Anseriformes</taxon>
        <taxon>Anatidae</taxon>
        <taxon>Anatinae</taxon>
        <taxon>Anas</taxon>
    </lineage>
</organism>
<dbReference type="Ensembl" id="ENSAPLT00020023270.1">
    <property type="protein sequence ID" value="ENSAPLP00020021569.1"/>
    <property type="gene ID" value="ENSAPLG00020015085.1"/>
</dbReference>
<reference evidence="1" key="1">
    <citation type="submission" date="2019-08" db="EMBL/GenBank/DDBJ databases">
        <title>Three high-quality genomes provides insights into domestication of ducks.</title>
        <authorList>
            <person name="Hou Z.C."/>
            <person name="Zhu F."/>
            <person name="Yin Z.T."/>
            <person name="Zhang F."/>
        </authorList>
    </citation>
    <scope>NUCLEOTIDE SEQUENCE [LARGE SCALE GENOMIC DNA]</scope>
</reference>
<reference evidence="1" key="2">
    <citation type="submission" date="2025-08" db="UniProtKB">
        <authorList>
            <consortium name="Ensembl"/>
        </authorList>
    </citation>
    <scope>IDENTIFICATION</scope>
</reference>
<dbReference type="InterPro" id="IPR027912">
    <property type="entry name" value="CFAP54"/>
</dbReference>
<dbReference type="PANTHER" id="PTHR33487:SF1">
    <property type="entry name" value="CILIA- AND FLAGELLA-ASSOCIATED PROTEIN 54"/>
    <property type="match status" value="1"/>
</dbReference>
<accession>A0A8B9ZJ79</accession>
<dbReference type="Proteomes" id="UP000694400">
    <property type="component" value="Chromosome 1"/>
</dbReference>
<sequence length="193" mass="22342">MVFSLLLEYPNYYAAVKFIKLAFSYEEWDVFDSAVEFVTNFLQAQDDPRWKKAEMELKLLTLMQPLLFPRKFKCGFSVTEPTTREARVPRGSDRKQTLRSECCSVIAVFGSLKYGEPSHELTVLATTVFSCVSTSKQNMQPDKEILFDVITFLWQKCKTGLQQIQTSGSGYFRCIHNYKACKVLLYYNVFLLI</sequence>
<proteinExistence type="predicted"/>
<reference evidence="1" key="3">
    <citation type="submission" date="2025-09" db="UniProtKB">
        <authorList>
            <consortium name="Ensembl"/>
        </authorList>
    </citation>
    <scope>IDENTIFICATION</scope>
</reference>